<dbReference type="Proteomes" id="UP000029518">
    <property type="component" value="Chromosome"/>
</dbReference>
<gene>
    <name evidence="9" type="ORF">PBOR_27855</name>
</gene>
<organism evidence="9 10">
    <name type="scientific">Paenibacillus borealis</name>
    <dbReference type="NCBI Taxonomy" id="160799"/>
    <lineage>
        <taxon>Bacteria</taxon>
        <taxon>Bacillati</taxon>
        <taxon>Bacillota</taxon>
        <taxon>Bacilli</taxon>
        <taxon>Bacillales</taxon>
        <taxon>Paenibacillaceae</taxon>
        <taxon>Paenibacillus</taxon>
    </lineage>
</organism>
<evidence type="ECO:0000313" key="10">
    <source>
        <dbReference type="Proteomes" id="UP000029518"/>
    </source>
</evidence>
<dbReference type="GO" id="GO:0016301">
    <property type="term" value="F:kinase activity"/>
    <property type="evidence" value="ECO:0007669"/>
    <property type="project" value="UniProtKB-KW"/>
</dbReference>
<keyword evidence="2" id="KW-0808">Transferase</keyword>
<dbReference type="KEGG" id="pbd:PBOR_27855"/>
<dbReference type="RefSeq" id="WP_042216912.1">
    <property type="nucleotide sequence ID" value="NZ_CP009285.1"/>
</dbReference>
<dbReference type="EMBL" id="CP009285">
    <property type="protein sequence ID" value="AIQ60338.1"/>
    <property type="molecule type" value="Genomic_DNA"/>
</dbReference>
<feature type="domain" description="Four-carbon acid sugar kinase nucleotide binding" evidence="8">
    <location>
        <begin position="272"/>
        <end position="441"/>
    </location>
</feature>
<protein>
    <recommendedName>
        <fullName evidence="11">Serine kinase</fullName>
    </recommendedName>
</protein>
<evidence type="ECO:0008006" key="11">
    <source>
        <dbReference type="Google" id="ProtNLM"/>
    </source>
</evidence>
<dbReference type="InterPro" id="IPR010737">
    <property type="entry name" value="4-carb_acid_sugar_kinase_N"/>
</dbReference>
<reference evidence="9" key="1">
    <citation type="submission" date="2014-08" db="EMBL/GenBank/DDBJ databases">
        <title>Comparative genomics of the Paenibacillus odorifer group.</title>
        <authorList>
            <person name="den Bakker H.C."/>
            <person name="Tsai Y.-C.Y.-C."/>
            <person name="Martin N."/>
            <person name="Korlach J."/>
            <person name="Wiedmann M."/>
        </authorList>
    </citation>
    <scope>NUCLEOTIDE SEQUENCE [LARGE SCALE GENOMIC DNA]</scope>
    <source>
        <strain evidence="9">DSM 13188</strain>
    </source>
</reference>
<comment type="similarity">
    <text evidence="1">Belongs to the four-carbon acid sugar kinase family.</text>
</comment>
<keyword evidence="10" id="KW-1185">Reference proteome</keyword>
<dbReference type="GO" id="GO:0005524">
    <property type="term" value="F:ATP binding"/>
    <property type="evidence" value="ECO:0007669"/>
    <property type="project" value="UniProtKB-KW"/>
</dbReference>
<evidence type="ECO:0000256" key="4">
    <source>
        <dbReference type="ARBA" id="ARBA00022777"/>
    </source>
</evidence>
<evidence type="ECO:0000256" key="6">
    <source>
        <dbReference type="ARBA" id="ARBA00023277"/>
    </source>
</evidence>
<dbReference type="Pfam" id="PF17042">
    <property type="entry name" value="NBD_C"/>
    <property type="match status" value="1"/>
</dbReference>
<keyword evidence="6" id="KW-0119">Carbohydrate metabolism</keyword>
<name>A0A089LME6_PAEBO</name>
<accession>A0A089LME6</accession>
<dbReference type="InterPro" id="IPR042213">
    <property type="entry name" value="NBD_C_sf"/>
</dbReference>
<keyword evidence="5" id="KW-0067">ATP-binding</keyword>
<evidence type="ECO:0000259" key="7">
    <source>
        <dbReference type="Pfam" id="PF07005"/>
    </source>
</evidence>
<dbReference type="HOGENOM" id="CLU_029424_0_1_9"/>
<sequence length="454" mass="48317">MNIAVIADDLTGANDTGVQMARQGLATSVLLELKTGGGKQEAVVFDTDSRSLPPLEAYQKVRDVCLFLGRGGDASSPVIYKKFDSTLRGNIGSELDAVYETLQPDFIIIAPSFPGVGRTMTDGIMYVNGMPLHETEMALDPKHPATESAFSAILERQSRYPAALVSLDGLRGERAALDKRIAGYRHSGIPYLVFDAEQEEDLALIVSLFPQGPEHPKVVWAGSAGLAGALTTQILLSLREASEQAGVIPEKSGQTPATACNNVLYNDPNSVLIVVGSVNPLSRRQLTELVKQETVSAIAVESDKLLFPGSCGKELSRVRELATGILSQELKHVALYTPGDPDEVERVRELGRAGGLSATEVGERISAALGRVAADIIAECGIRHMVLTGGDTAKQVCHHLSDVEIKLIDEVENGVPLGRTPGESGRYIITKAGAFGSDQVLVRSVKALQKGGTL</sequence>
<dbReference type="Pfam" id="PF07005">
    <property type="entry name" value="SBD_N"/>
    <property type="match status" value="1"/>
</dbReference>
<dbReference type="InterPro" id="IPR031475">
    <property type="entry name" value="NBD_C"/>
</dbReference>
<dbReference type="Gene3D" id="3.40.50.10840">
    <property type="entry name" value="Putative sugar-binding, N-terminal domain"/>
    <property type="match status" value="1"/>
</dbReference>
<dbReference type="SUPFAM" id="SSF142764">
    <property type="entry name" value="YgbK-like"/>
    <property type="match status" value="1"/>
</dbReference>
<feature type="domain" description="Four-carbon acid sugar kinase N-terminal" evidence="7">
    <location>
        <begin position="3"/>
        <end position="230"/>
    </location>
</feature>
<dbReference type="Gene3D" id="3.40.980.20">
    <property type="entry name" value="Four-carbon acid sugar kinase, nucleotide binding domain"/>
    <property type="match status" value="1"/>
</dbReference>
<evidence type="ECO:0000256" key="3">
    <source>
        <dbReference type="ARBA" id="ARBA00022741"/>
    </source>
</evidence>
<dbReference type="InterPro" id="IPR037051">
    <property type="entry name" value="4-carb_acid_sugar_kinase_N_sf"/>
</dbReference>
<keyword evidence="3" id="KW-0547">Nucleotide-binding</keyword>
<proteinExistence type="inferred from homology"/>
<evidence type="ECO:0000256" key="5">
    <source>
        <dbReference type="ARBA" id="ARBA00022840"/>
    </source>
</evidence>
<evidence type="ECO:0000313" key="9">
    <source>
        <dbReference type="EMBL" id="AIQ60338.1"/>
    </source>
</evidence>
<evidence type="ECO:0000259" key="8">
    <source>
        <dbReference type="Pfam" id="PF17042"/>
    </source>
</evidence>
<evidence type="ECO:0000256" key="2">
    <source>
        <dbReference type="ARBA" id="ARBA00022679"/>
    </source>
</evidence>
<keyword evidence="4" id="KW-0418">Kinase</keyword>
<dbReference type="OrthoDB" id="9778478at2"/>
<evidence type="ECO:0000256" key="1">
    <source>
        <dbReference type="ARBA" id="ARBA00005715"/>
    </source>
</evidence>
<dbReference type="AlphaFoldDB" id="A0A089LME6"/>